<dbReference type="Gene3D" id="3.40.30.10">
    <property type="entry name" value="Glutaredoxin"/>
    <property type="match status" value="1"/>
</dbReference>
<dbReference type="KEGG" id="mah:MEALZ_1213"/>
<protein>
    <recommendedName>
        <fullName evidence="3">DSBA-like thioredoxin domain-containing protein</fullName>
    </recommendedName>
</protein>
<dbReference type="Pfam" id="PF13743">
    <property type="entry name" value="Thioredoxin_5"/>
    <property type="match status" value="1"/>
</dbReference>
<dbReference type="PANTHER" id="PTHR13887:SF54">
    <property type="entry name" value="DSBA FAMILY PROTEIN"/>
    <property type="match status" value="1"/>
</dbReference>
<dbReference type="CDD" id="cd03025">
    <property type="entry name" value="DsbA_FrnE_like"/>
    <property type="match status" value="1"/>
</dbReference>
<evidence type="ECO:0000313" key="2">
    <source>
        <dbReference type="Proteomes" id="UP000008315"/>
    </source>
</evidence>
<dbReference type="HOGENOM" id="CLU_097497_2_1_6"/>
<name>G4SUS6_META2</name>
<sequence>MPTTRLFYIHDPMCSWCYAFRSSFSALQSNLPQSIRLIYLLGGLAPDSTTPMPESMRQTIQQNWRRIEQTVPEVRFNFEFWAVNTPIRSTYPACRALLAARKQSPDHEIPMLKAIQSAYYERAKNPSLTGTLLECAAEIGLDTSLFGKGLLSPAIEDELQQEIQLARNMGVSSYPSLRLQHNDELVAIRIDYLDYRSMLDEISHILQAA</sequence>
<dbReference type="EMBL" id="FO082060">
    <property type="protein sequence ID" value="CCE22903.1"/>
    <property type="molecule type" value="Genomic_DNA"/>
</dbReference>
<evidence type="ECO:0000313" key="1">
    <source>
        <dbReference type="EMBL" id="CCE22903.1"/>
    </source>
</evidence>
<proteinExistence type="predicted"/>
<dbReference type="Proteomes" id="UP000008315">
    <property type="component" value="Chromosome"/>
</dbReference>
<dbReference type="SUPFAM" id="SSF52833">
    <property type="entry name" value="Thioredoxin-like"/>
    <property type="match status" value="1"/>
</dbReference>
<organism evidence="1 2">
    <name type="scientific">Methylotuvimicrobium alcaliphilum (strain DSM 19304 / NCIMB 14124 / VKM B-2133 / 20Z)</name>
    <name type="common">Methylomicrobium alcaliphilum</name>
    <dbReference type="NCBI Taxonomy" id="1091494"/>
    <lineage>
        <taxon>Bacteria</taxon>
        <taxon>Pseudomonadati</taxon>
        <taxon>Pseudomonadota</taxon>
        <taxon>Gammaproteobacteria</taxon>
        <taxon>Methylococcales</taxon>
        <taxon>Methylococcaceae</taxon>
        <taxon>Methylotuvimicrobium</taxon>
    </lineage>
</organism>
<gene>
    <name evidence="1" type="ordered locus">MEALZ_1213</name>
</gene>
<dbReference type="InterPro" id="IPR036249">
    <property type="entry name" value="Thioredoxin-like_sf"/>
</dbReference>
<dbReference type="Gene3D" id="1.10.472.60">
    <property type="entry name" value="putative protein disulfide isomerase domain"/>
    <property type="match status" value="1"/>
</dbReference>
<dbReference type="AlphaFoldDB" id="G4SUS6"/>
<keyword evidence="2" id="KW-1185">Reference proteome</keyword>
<evidence type="ECO:0008006" key="3">
    <source>
        <dbReference type="Google" id="ProtNLM"/>
    </source>
</evidence>
<dbReference type="PATRIC" id="fig|271065.3.peg.1235"/>
<dbReference type="PANTHER" id="PTHR13887">
    <property type="entry name" value="GLUTATHIONE S-TRANSFERASE KAPPA"/>
    <property type="match status" value="1"/>
</dbReference>
<dbReference type="STRING" id="1091494.MEALZ_1213"/>
<reference evidence="2" key="1">
    <citation type="journal article" date="2012" name="J. Bacteriol.">
        <title>Genome sequence of the haloalkaliphilic methanotrophic bacterium Methylomicrobium alcaliphilum 20Z.</title>
        <authorList>
            <person name="Vuilleumier S."/>
            <person name="Khmelenina V.N."/>
            <person name="Bringel F."/>
            <person name="Reshetnikov A.S."/>
            <person name="Lajus A."/>
            <person name="Mangenot S."/>
            <person name="Rouy Z."/>
            <person name="Op den Camp H.J."/>
            <person name="Jetten M.S."/>
            <person name="Dispirito A.A."/>
            <person name="Dunfield P."/>
            <person name="Klotz M.G."/>
            <person name="Semrau J.D."/>
            <person name="Stein L.Y."/>
            <person name="Barbe V."/>
            <person name="Medigue C."/>
            <person name="Trotsenko Y.A."/>
            <person name="Kalyuzhnaya M.G."/>
        </authorList>
    </citation>
    <scope>NUCLEOTIDE SEQUENCE [LARGE SCALE GENOMIC DNA]</scope>
    <source>
        <strain evidence="2">DSM 19304 / NCIMB 14124 / VKM B-2133 / 20Z</strain>
    </source>
</reference>
<dbReference type="RefSeq" id="WP_014147701.1">
    <property type="nucleotide sequence ID" value="NC_016112.1"/>
</dbReference>
<accession>G4SUS6</accession>